<proteinExistence type="predicted"/>
<accession>A0A7Z0CJR4</accession>
<evidence type="ECO:0008006" key="4">
    <source>
        <dbReference type="Google" id="ProtNLM"/>
    </source>
</evidence>
<protein>
    <recommendedName>
        <fullName evidence="4">Acetyltransferase (GNAT) domain-containing protein</fullName>
    </recommendedName>
</protein>
<evidence type="ECO:0000256" key="1">
    <source>
        <dbReference type="SAM" id="MobiDB-lite"/>
    </source>
</evidence>
<dbReference type="EMBL" id="JACBZO010000001">
    <property type="protein sequence ID" value="NYI41158.1"/>
    <property type="molecule type" value="Genomic_DNA"/>
</dbReference>
<sequence>MTSMGSAGARGIRLRPWQAGDVGILHHSNTLAMTQYVGGPETDKAVEARQLRYVRMWGTGEARMFAIIESGNDADEGLSEAWDGGSPRGATSPSTRRDGA</sequence>
<dbReference type="AlphaFoldDB" id="A0A7Z0CJR4"/>
<evidence type="ECO:0000313" key="3">
    <source>
        <dbReference type="Proteomes" id="UP000547973"/>
    </source>
</evidence>
<reference evidence="2 3" key="1">
    <citation type="submission" date="2020-07" db="EMBL/GenBank/DDBJ databases">
        <title>Sequencing the genomes of 1000 actinobacteria strains.</title>
        <authorList>
            <person name="Klenk H.-P."/>
        </authorList>
    </citation>
    <scope>NUCLEOTIDE SEQUENCE [LARGE SCALE GENOMIC DNA]</scope>
    <source>
        <strain evidence="2 3">DSM 19970</strain>
    </source>
</reference>
<name>A0A7Z0CJR4_9MICO</name>
<comment type="caution">
    <text evidence="2">The sequence shown here is derived from an EMBL/GenBank/DDBJ whole genome shotgun (WGS) entry which is preliminary data.</text>
</comment>
<gene>
    <name evidence="2" type="ORF">BKA03_001277</name>
</gene>
<evidence type="ECO:0000313" key="2">
    <source>
        <dbReference type="EMBL" id="NYI41158.1"/>
    </source>
</evidence>
<keyword evidence="3" id="KW-1185">Reference proteome</keyword>
<organism evidence="2 3">
    <name type="scientific">Demequina lutea</name>
    <dbReference type="NCBI Taxonomy" id="431489"/>
    <lineage>
        <taxon>Bacteria</taxon>
        <taxon>Bacillati</taxon>
        <taxon>Actinomycetota</taxon>
        <taxon>Actinomycetes</taxon>
        <taxon>Micrococcales</taxon>
        <taxon>Demequinaceae</taxon>
        <taxon>Demequina</taxon>
    </lineage>
</organism>
<dbReference type="Proteomes" id="UP000547973">
    <property type="component" value="Unassembled WGS sequence"/>
</dbReference>
<dbReference type="OrthoDB" id="9809583at2"/>
<feature type="region of interest" description="Disordered" evidence="1">
    <location>
        <begin position="76"/>
        <end position="100"/>
    </location>
</feature>